<evidence type="ECO:0000256" key="2">
    <source>
        <dbReference type="ARBA" id="ARBA00022553"/>
    </source>
</evidence>
<feature type="domain" description="Spermatogenesis-associated protein 6 N-terminal" evidence="4">
    <location>
        <begin position="12"/>
        <end position="147"/>
    </location>
</feature>
<evidence type="ECO:0000313" key="6">
    <source>
        <dbReference type="Proteomes" id="UP000663842"/>
    </source>
</evidence>
<sequence length="502" mass="57554">MPTSNKTYKYSVELNIYAVDAPGTRLTTKGDIYINICLLGVHQRTHFMSPYLPMHINQKFYFDKIFKSCHDPRDIIQRLQREHVLIELLQANGSSSVLLASYETNAKDFLHPYSSDRIQYVGLRRYVVLSRTIDFPGISPSLEFSVSPSVDAMTGKRKIATTHEYIKPIVSHGKSPKRSKSLTWRPSSAFPNRSSLDDSAIVSTSVTSHTISSAVKNDYSQPEIQAKLRELAIPGEVKHIVAIDKTVGRKPFVVRHVNNDLIGRKPLSHSVFNDGLVVNDYSLSRGNSSMSLHSLNDGDYRSRSVSRGNRRRSGSRGPRARSISTSRREWEPYQLSDFEVRGRSRTPERRSNLRSTTTCLHNDYDSHNSDDVKYLEFHSAIDCAICRLHYMHSEQNHRAKSLEQQHFTTKFKHKLYSPAVYSRSTSPYLTSTTLARDPFHYHHRQSPAGKLSDKVLHTLRRNLESYSTQPWHKYYSAFRYADGHCDVDDDALIERSRRLTQD</sequence>
<dbReference type="PANTHER" id="PTHR16435">
    <property type="entry name" value="SPERMATOGENESIS-ASSOCIATED PROTEIN 6 SPATA6"/>
    <property type="match status" value="1"/>
</dbReference>
<evidence type="ECO:0000259" key="4">
    <source>
        <dbReference type="Pfam" id="PF14909"/>
    </source>
</evidence>
<reference evidence="5" key="1">
    <citation type="submission" date="2021-02" db="EMBL/GenBank/DDBJ databases">
        <authorList>
            <person name="Nowell W R."/>
        </authorList>
    </citation>
    <scope>NUCLEOTIDE SEQUENCE</scope>
</reference>
<dbReference type="AlphaFoldDB" id="A0A819K450"/>
<evidence type="ECO:0000313" key="5">
    <source>
        <dbReference type="EMBL" id="CAF3940778.1"/>
    </source>
</evidence>
<comment type="similarity">
    <text evidence="1">Belongs to the SPATA6 family.</text>
</comment>
<comment type="caution">
    <text evidence="5">The sequence shown here is derived from an EMBL/GenBank/DDBJ whole genome shotgun (WGS) entry which is preliminary data.</text>
</comment>
<feature type="compositionally biased region" description="Low complexity" evidence="3">
    <location>
        <begin position="315"/>
        <end position="324"/>
    </location>
</feature>
<accession>A0A819K450</accession>
<feature type="region of interest" description="Disordered" evidence="3">
    <location>
        <begin position="292"/>
        <end position="328"/>
    </location>
</feature>
<dbReference type="InterPro" id="IPR032732">
    <property type="entry name" value="SPATA6_N"/>
</dbReference>
<dbReference type="InterPro" id="IPR042769">
    <property type="entry name" value="SPATA6_fam"/>
</dbReference>
<gene>
    <name evidence="5" type="ORF">UXM345_LOCUS12747</name>
</gene>
<dbReference type="Proteomes" id="UP000663842">
    <property type="component" value="Unassembled WGS sequence"/>
</dbReference>
<organism evidence="5 6">
    <name type="scientific">Rotaria magnacalcarata</name>
    <dbReference type="NCBI Taxonomy" id="392030"/>
    <lineage>
        <taxon>Eukaryota</taxon>
        <taxon>Metazoa</taxon>
        <taxon>Spiralia</taxon>
        <taxon>Gnathifera</taxon>
        <taxon>Rotifera</taxon>
        <taxon>Eurotatoria</taxon>
        <taxon>Bdelloidea</taxon>
        <taxon>Philodinida</taxon>
        <taxon>Philodinidae</taxon>
        <taxon>Rotaria</taxon>
    </lineage>
</organism>
<dbReference type="EMBL" id="CAJOBF010001346">
    <property type="protein sequence ID" value="CAF3940778.1"/>
    <property type="molecule type" value="Genomic_DNA"/>
</dbReference>
<evidence type="ECO:0000256" key="3">
    <source>
        <dbReference type="SAM" id="MobiDB-lite"/>
    </source>
</evidence>
<proteinExistence type="inferred from homology"/>
<name>A0A819K450_9BILA</name>
<keyword evidence="2" id="KW-0597">Phosphoprotein</keyword>
<evidence type="ECO:0000256" key="1">
    <source>
        <dbReference type="ARBA" id="ARBA00006215"/>
    </source>
</evidence>
<protein>
    <recommendedName>
        <fullName evidence="4">Spermatogenesis-associated protein 6 N-terminal domain-containing protein</fullName>
    </recommendedName>
</protein>
<dbReference type="PANTHER" id="PTHR16435:SF6">
    <property type="entry name" value="IP09370P"/>
    <property type="match status" value="1"/>
</dbReference>
<dbReference type="GO" id="GO:0032027">
    <property type="term" value="F:myosin light chain binding"/>
    <property type="evidence" value="ECO:0007669"/>
    <property type="project" value="InterPro"/>
</dbReference>
<dbReference type="GO" id="GO:0007283">
    <property type="term" value="P:spermatogenesis"/>
    <property type="evidence" value="ECO:0007669"/>
    <property type="project" value="InterPro"/>
</dbReference>
<dbReference type="GO" id="GO:0120212">
    <property type="term" value="C:sperm head-tail coupling apparatus"/>
    <property type="evidence" value="ECO:0007669"/>
    <property type="project" value="InterPro"/>
</dbReference>
<dbReference type="Pfam" id="PF14909">
    <property type="entry name" value="SPATA6"/>
    <property type="match status" value="1"/>
</dbReference>